<dbReference type="AlphaFoldDB" id="A0A172TVK8"/>
<keyword evidence="3" id="KW-1185">Reference proteome</keyword>
<gene>
    <name evidence="2" type="ORF">SY85_11340</name>
</gene>
<feature type="transmembrane region" description="Helical" evidence="1">
    <location>
        <begin position="104"/>
        <end position="128"/>
    </location>
</feature>
<protein>
    <submittedName>
        <fullName evidence="2">Uncharacterized protein</fullName>
    </submittedName>
</protein>
<feature type="transmembrane region" description="Helical" evidence="1">
    <location>
        <begin position="37"/>
        <end position="54"/>
    </location>
</feature>
<accession>A0A172TVK8</accession>
<evidence type="ECO:0000313" key="3">
    <source>
        <dbReference type="Proteomes" id="UP000077177"/>
    </source>
</evidence>
<reference evidence="3" key="1">
    <citation type="submission" date="2015-01" db="EMBL/GenBank/DDBJ databases">
        <title>Flavisolibacter sp./LCS9/ whole genome sequencing.</title>
        <authorList>
            <person name="Kim M.K."/>
            <person name="Srinivasan S."/>
            <person name="Lee J.-J."/>
        </authorList>
    </citation>
    <scope>NUCLEOTIDE SEQUENCE [LARGE SCALE GENOMIC DNA]</scope>
    <source>
        <strain evidence="3">LCS9</strain>
    </source>
</reference>
<feature type="transmembrane region" description="Helical" evidence="1">
    <location>
        <begin position="66"/>
        <end position="84"/>
    </location>
</feature>
<organism evidence="2 3">
    <name type="scientific">Flavisolibacter tropicus</name>
    <dbReference type="NCBI Taxonomy" id="1492898"/>
    <lineage>
        <taxon>Bacteria</taxon>
        <taxon>Pseudomonadati</taxon>
        <taxon>Bacteroidota</taxon>
        <taxon>Chitinophagia</taxon>
        <taxon>Chitinophagales</taxon>
        <taxon>Chitinophagaceae</taxon>
        <taxon>Flavisolibacter</taxon>
    </lineage>
</organism>
<evidence type="ECO:0000256" key="1">
    <source>
        <dbReference type="SAM" id="Phobius"/>
    </source>
</evidence>
<keyword evidence="1" id="KW-0812">Transmembrane</keyword>
<dbReference type="KEGG" id="fla:SY85_11340"/>
<keyword evidence="1" id="KW-0472">Membrane</keyword>
<reference evidence="2 3" key="2">
    <citation type="journal article" date="2016" name="Int. J. Syst. Evol. Microbiol.">
        <title>Flavisolibacter tropicus sp. nov., isolated from tropical soil.</title>
        <authorList>
            <person name="Lee J.J."/>
            <person name="Kang M.S."/>
            <person name="Kim G.S."/>
            <person name="Lee C.S."/>
            <person name="Lim S."/>
            <person name="Lee J."/>
            <person name="Roh S.H."/>
            <person name="Kang H."/>
            <person name="Ha J.M."/>
            <person name="Bae S."/>
            <person name="Jung H.Y."/>
            <person name="Kim M.K."/>
        </authorList>
    </citation>
    <scope>NUCLEOTIDE SEQUENCE [LARGE SCALE GENOMIC DNA]</scope>
    <source>
        <strain evidence="2 3">LCS9</strain>
    </source>
</reference>
<dbReference type="EMBL" id="CP011390">
    <property type="protein sequence ID" value="ANE51008.1"/>
    <property type="molecule type" value="Genomic_DNA"/>
</dbReference>
<dbReference type="Proteomes" id="UP000077177">
    <property type="component" value="Chromosome"/>
</dbReference>
<proteinExistence type="predicted"/>
<keyword evidence="1" id="KW-1133">Transmembrane helix</keyword>
<evidence type="ECO:0000313" key="2">
    <source>
        <dbReference type="EMBL" id="ANE51008.1"/>
    </source>
</evidence>
<name>A0A172TVK8_9BACT</name>
<sequence>MFIISFFIGLGYILFMLMAFSLDPKKKYYNRLFERKTYIFHLALGCMLSILGFYRIKYINFQEVGYFMPLLFLLFFRLFDWVVLKMQGRHILVVTKGDRVPSDYKWWTDGLFTLLSMITPILVSSLILMKLKQNPGILGGPYKDAVKIDLITNQ</sequence>